<feature type="compositionally biased region" description="Basic and acidic residues" evidence="1">
    <location>
        <begin position="321"/>
        <end position="330"/>
    </location>
</feature>
<name>A0AAD5VHA3_9AGAR</name>
<evidence type="ECO:0000313" key="2">
    <source>
        <dbReference type="EMBL" id="KAJ3560137.1"/>
    </source>
</evidence>
<dbReference type="GO" id="GO:0016740">
    <property type="term" value="F:transferase activity"/>
    <property type="evidence" value="ECO:0007669"/>
    <property type="project" value="InterPro"/>
</dbReference>
<accession>A0AAD5VHA3</accession>
<feature type="compositionally biased region" description="Polar residues" evidence="1">
    <location>
        <begin position="342"/>
        <end position="352"/>
    </location>
</feature>
<dbReference type="SUPFAM" id="SSF56399">
    <property type="entry name" value="ADP-ribosylation"/>
    <property type="match status" value="1"/>
</dbReference>
<feature type="region of interest" description="Disordered" evidence="1">
    <location>
        <begin position="257"/>
        <end position="281"/>
    </location>
</feature>
<comment type="caution">
    <text evidence="2">The sequence shown here is derived from an EMBL/GenBank/DDBJ whole genome shotgun (WGS) entry which is preliminary data.</text>
</comment>
<gene>
    <name evidence="2" type="ORF">NP233_g11031</name>
</gene>
<feature type="region of interest" description="Disordered" evidence="1">
    <location>
        <begin position="309"/>
        <end position="366"/>
    </location>
</feature>
<dbReference type="EMBL" id="JANIEX010001231">
    <property type="protein sequence ID" value="KAJ3560137.1"/>
    <property type="molecule type" value="Genomic_DNA"/>
</dbReference>
<dbReference type="InterPro" id="IPR002745">
    <property type="entry name" value="Ptrans_KptA/Tpt1"/>
</dbReference>
<evidence type="ECO:0000313" key="3">
    <source>
        <dbReference type="Proteomes" id="UP001213000"/>
    </source>
</evidence>
<evidence type="ECO:0008006" key="4">
    <source>
        <dbReference type="Google" id="ProtNLM"/>
    </source>
</evidence>
<keyword evidence="3" id="KW-1185">Reference proteome</keyword>
<dbReference type="Pfam" id="PF01885">
    <property type="entry name" value="PTS_2-RNA"/>
    <property type="match status" value="1"/>
</dbReference>
<proteinExistence type="predicted"/>
<reference evidence="2" key="1">
    <citation type="submission" date="2022-07" db="EMBL/GenBank/DDBJ databases">
        <title>Genome Sequence of Leucocoprinus birnbaumii.</title>
        <authorList>
            <person name="Buettner E."/>
        </authorList>
    </citation>
    <scope>NUCLEOTIDE SEQUENCE</scope>
    <source>
        <strain evidence="2">VT141</strain>
    </source>
</reference>
<protein>
    <recommendedName>
        <fullName evidence="4">2'-phosphotransferase</fullName>
    </recommendedName>
</protein>
<dbReference type="Proteomes" id="UP001213000">
    <property type="component" value="Unassembled WGS sequence"/>
</dbReference>
<evidence type="ECO:0000256" key="1">
    <source>
        <dbReference type="SAM" id="MobiDB-lite"/>
    </source>
</evidence>
<dbReference type="AlphaFoldDB" id="A0AAD5VHA3"/>
<sequence>MNPVKLIRKPPTAVYSNVSKTLNVYPKTIRDPSQRYRLRPLGWEERPIRIANTVTWLLEHAKKQGLTARGDGYVRVHDLLQHPELNDCDFPTLETAINRYRTHQLKLSYAPQNSLHGAYNEPQVCCWWIGLQRSRKYEHHAGRRVVDYKEATDLVYQVPSQEWPDIRDRGICRGDKSQITFHNDIMIPFHYTGDNTFIRLSTRKLRKLKVPLYSTRTINRRLGNKVEDTFSTPEPTVPPSMFEAAMRVAVERFPLILRPTPPPAKSGKARKREAQNQKGMVKPRVMQSGIDALRKYGFTHVLEKSTLEASLSDEDGGSSEKMVEKAKEIEGSEDGEVIGVLENTTNIQNLPKQPTKDPPPHYPAPS</sequence>
<organism evidence="2 3">
    <name type="scientific">Leucocoprinus birnbaumii</name>
    <dbReference type="NCBI Taxonomy" id="56174"/>
    <lineage>
        <taxon>Eukaryota</taxon>
        <taxon>Fungi</taxon>
        <taxon>Dikarya</taxon>
        <taxon>Basidiomycota</taxon>
        <taxon>Agaricomycotina</taxon>
        <taxon>Agaricomycetes</taxon>
        <taxon>Agaricomycetidae</taxon>
        <taxon>Agaricales</taxon>
        <taxon>Agaricineae</taxon>
        <taxon>Agaricaceae</taxon>
        <taxon>Leucocoprinus</taxon>
    </lineage>
</organism>